<keyword evidence="6" id="KW-0328">Glycosyltransferase</keyword>
<feature type="transmembrane region" description="Helical" evidence="5">
    <location>
        <begin position="109"/>
        <end position="125"/>
    </location>
</feature>
<keyword evidence="2 5" id="KW-0812">Transmembrane</keyword>
<dbReference type="GO" id="GO:0016020">
    <property type="term" value="C:membrane"/>
    <property type="evidence" value="ECO:0007669"/>
    <property type="project" value="UniProtKB-SubCell"/>
</dbReference>
<dbReference type="InterPro" id="IPR000537">
    <property type="entry name" value="UbiA_prenyltransferase"/>
</dbReference>
<dbReference type="CDD" id="cd13963">
    <property type="entry name" value="PT_UbiA_2"/>
    <property type="match status" value="1"/>
</dbReference>
<evidence type="ECO:0000256" key="3">
    <source>
        <dbReference type="ARBA" id="ARBA00022989"/>
    </source>
</evidence>
<reference evidence="7" key="1">
    <citation type="submission" date="2017-09" db="EMBL/GenBank/DDBJ databases">
        <title>Depth-based differentiation of microbial function through sediment-hosted aquifers and enrichment of novel symbionts in the deep terrestrial subsurface.</title>
        <authorList>
            <person name="Probst A.J."/>
            <person name="Ladd B."/>
            <person name="Jarett J.K."/>
            <person name="Geller-Mcgrath D.E."/>
            <person name="Sieber C.M.K."/>
            <person name="Emerson J.B."/>
            <person name="Anantharaman K."/>
            <person name="Thomas B.C."/>
            <person name="Malmstrom R."/>
            <person name="Stieglmeier M."/>
            <person name="Klingl A."/>
            <person name="Woyke T."/>
            <person name="Ryan C.M."/>
            <person name="Banfield J.F."/>
        </authorList>
    </citation>
    <scope>NUCLEOTIDE SEQUENCE [LARGE SCALE GENOMIC DNA]</scope>
</reference>
<evidence type="ECO:0000313" key="7">
    <source>
        <dbReference type="Proteomes" id="UP000230093"/>
    </source>
</evidence>
<dbReference type="Proteomes" id="UP000230093">
    <property type="component" value="Unassembled WGS sequence"/>
</dbReference>
<dbReference type="EMBL" id="PEZT01000012">
    <property type="protein sequence ID" value="PIS09283.1"/>
    <property type="molecule type" value="Genomic_DNA"/>
</dbReference>
<feature type="transmembrane region" description="Helical" evidence="5">
    <location>
        <begin position="161"/>
        <end position="177"/>
    </location>
</feature>
<comment type="caution">
    <text evidence="6">The sequence shown here is derived from an EMBL/GenBank/DDBJ whole genome shotgun (WGS) entry which is preliminary data.</text>
</comment>
<organism evidence="6 7">
    <name type="scientific">Candidatus Beckwithbacteria bacterium CG10_big_fil_rev_8_21_14_0_10_34_10</name>
    <dbReference type="NCBI Taxonomy" id="1974495"/>
    <lineage>
        <taxon>Bacteria</taxon>
        <taxon>Candidatus Beckwithiibacteriota</taxon>
    </lineage>
</organism>
<keyword evidence="6" id="KW-0808">Transferase</keyword>
<dbReference type="InterPro" id="IPR044878">
    <property type="entry name" value="UbiA_sf"/>
</dbReference>
<evidence type="ECO:0000256" key="4">
    <source>
        <dbReference type="ARBA" id="ARBA00023136"/>
    </source>
</evidence>
<dbReference type="Pfam" id="PF01040">
    <property type="entry name" value="UbiA"/>
    <property type="match status" value="1"/>
</dbReference>
<proteinExistence type="predicted"/>
<dbReference type="Gene3D" id="1.10.357.140">
    <property type="entry name" value="UbiA prenyltransferase"/>
    <property type="match status" value="1"/>
</dbReference>
<evidence type="ECO:0000256" key="1">
    <source>
        <dbReference type="ARBA" id="ARBA00004141"/>
    </source>
</evidence>
<feature type="transmembrane region" description="Helical" evidence="5">
    <location>
        <begin position="291"/>
        <end position="310"/>
    </location>
</feature>
<keyword evidence="4 5" id="KW-0472">Membrane</keyword>
<feature type="transmembrane region" description="Helical" evidence="5">
    <location>
        <begin position="17"/>
        <end position="35"/>
    </location>
</feature>
<feature type="transmembrane region" description="Helical" evidence="5">
    <location>
        <begin position="137"/>
        <end position="155"/>
    </location>
</feature>
<name>A0A2H0W9E8_9BACT</name>
<feature type="transmembrane region" description="Helical" evidence="5">
    <location>
        <begin position="84"/>
        <end position="103"/>
    </location>
</feature>
<comment type="subcellular location">
    <subcellularLocation>
        <location evidence="1">Membrane</location>
        <topology evidence="1">Multi-pass membrane protein</topology>
    </subcellularLocation>
</comment>
<feature type="transmembrane region" description="Helical" evidence="5">
    <location>
        <begin position="41"/>
        <end position="63"/>
    </location>
</feature>
<evidence type="ECO:0000256" key="5">
    <source>
        <dbReference type="SAM" id="Phobius"/>
    </source>
</evidence>
<sequence length="311" mass="35428">MVQILFLIIRSARPIQWIKNLALFTGLIFTGWLFYPDKFIRVFIAAIIFSILTSAVYIFNDLLDIEQDKLHPLKKNRPLASGKLPIPLAVFVTIGSAFLALFLAANLSFFFFLVCLAYILLHFLYTSKIKHIPILDVLALASGFILRVYAGAVVIDTHINIWLLLCIISFSLFLAVGKRRSELTLLSGKEVLGKTRKVLFSYPEKLLDLYISMFATTTWLTYAWYTFVHPSLKISPRLIIIWADIPQTFRSQKWLMATIPLVIYGVMRYLQLIYEKNEGESPAKVLVTDKPLLGTVIIWGLMVIGITYGLN</sequence>
<dbReference type="AlphaFoldDB" id="A0A2H0W9E8"/>
<dbReference type="GO" id="GO:0016757">
    <property type="term" value="F:glycosyltransferase activity"/>
    <property type="evidence" value="ECO:0007669"/>
    <property type="project" value="UniProtKB-KW"/>
</dbReference>
<evidence type="ECO:0000256" key="2">
    <source>
        <dbReference type="ARBA" id="ARBA00022692"/>
    </source>
</evidence>
<keyword evidence="3 5" id="KW-1133">Transmembrane helix</keyword>
<dbReference type="GO" id="GO:0016765">
    <property type="term" value="F:transferase activity, transferring alkyl or aryl (other than methyl) groups"/>
    <property type="evidence" value="ECO:0007669"/>
    <property type="project" value="InterPro"/>
</dbReference>
<evidence type="ECO:0000313" key="6">
    <source>
        <dbReference type="EMBL" id="PIS09283.1"/>
    </source>
</evidence>
<gene>
    <name evidence="6" type="ORF">COT75_02140</name>
</gene>
<protein>
    <submittedName>
        <fullName evidence="6">Decaprenyl-phosphate phosphoribosyltransferase</fullName>
    </submittedName>
</protein>
<accession>A0A2H0W9E8</accession>
<feature type="transmembrane region" description="Helical" evidence="5">
    <location>
        <begin position="206"/>
        <end position="225"/>
    </location>
</feature>